<keyword evidence="5" id="KW-0963">Cytoplasm</keyword>
<keyword evidence="3 5" id="KW-0131">Cell cycle</keyword>
<dbReference type="AlphaFoldDB" id="A0A8J3BBG3"/>
<proteinExistence type="inferred from homology"/>
<evidence type="ECO:0000256" key="5">
    <source>
        <dbReference type="HAMAP-Rule" id="MF_01805"/>
    </source>
</evidence>
<reference evidence="6" key="1">
    <citation type="journal article" date="2014" name="Int. J. Syst. Evol. Microbiol.">
        <title>Complete genome sequence of Corynebacterium casei LMG S-19264T (=DSM 44701T), isolated from a smear-ripened cheese.</title>
        <authorList>
            <consortium name="US DOE Joint Genome Institute (JGI-PGF)"/>
            <person name="Walter F."/>
            <person name="Albersmeier A."/>
            <person name="Kalinowski J."/>
            <person name="Ruckert C."/>
        </authorList>
    </citation>
    <scope>NUCLEOTIDE SEQUENCE</scope>
    <source>
        <strain evidence="6">JCM 14719</strain>
    </source>
</reference>
<dbReference type="Gene3D" id="6.10.250.2410">
    <property type="match status" value="1"/>
</dbReference>
<evidence type="ECO:0000256" key="1">
    <source>
        <dbReference type="ARBA" id="ARBA00022618"/>
    </source>
</evidence>
<keyword evidence="2 5" id="KW-0159">Chromosome partition</keyword>
<comment type="function">
    <text evidence="5">Participates in chromosomal partition during cell division. May act via the formation of a condensin-like complex containing Smc and ScpB that pull DNA away from mid-cell into both cell halves.</text>
</comment>
<dbReference type="Pfam" id="PF02616">
    <property type="entry name" value="SMC_ScpA"/>
    <property type="match status" value="1"/>
</dbReference>
<evidence type="ECO:0000256" key="3">
    <source>
        <dbReference type="ARBA" id="ARBA00023306"/>
    </source>
</evidence>
<comment type="subcellular location">
    <subcellularLocation>
        <location evidence="5">Cytoplasm</location>
    </subcellularLocation>
    <text evidence="5">Associated with two foci at the outer edges of the nucleoid region in young cells, and at four foci within both cell halves in older cells.</text>
</comment>
<dbReference type="InterPro" id="IPR003768">
    <property type="entry name" value="ScpA"/>
</dbReference>
<evidence type="ECO:0000313" key="6">
    <source>
        <dbReference type="EMBL" id="GGJ94341.1"/>
    </source>
</evidence>
<dbReference type="PANTHER" id="PTHR33969">
    <property type="entry name" value="SEGREGATION AND CONDENSATION PROTEIN A"/>
    <property type="match status" value="1"/>
</dbReference>
<dbReference type="GO" id="GO:0005737">
    <property type="term" value="C:cytoplasm"/>
    <property type="evidence" value="ECO:0007669"/>
    <property type="project" value="UniProtKB-SubCell"/>
</dbReference>
<comment type="similarity">
    <text evidence="5">Belongs to the ScpA family.</text>
</comment>
<reference evidence="6" key="2">
    <citation type="submission" date="2020-09" db="EMBL/GenBank/DDBJ databases">
        <authorList>
            <person name="Sun Q."/>
            <person name="Ohkuma M."/>
        </authorList>
    </citation>
    <scope>NUCLEOTIDE SEQUENCE</scope>
    <source>
        <strain evidence="6">JCM 14719</strain>
    </source>
</reference>
<comment type="subunit">
    <text evidence="5">Component of a cohesin-like complex composed of ScpA, ScpB and the Smc homodimer, in which ScpA and ScpB bind to the head domain of Smc. The presence of the three proteins is required for the association of the complex with DNA.</text>
</comment>
<protein>
    <recommendedName>
        <fullName evidence="4 5">Segregation and condensation protein A</fullName>
    </recommendedName>
</protein>
<evidence type="ECO:0000256" key="2">
    <source>
        <dbReference type="ARBA" id="ARBA00022829"/>
    </source>
</evidence>
<dbReference type="PANTHER" id="PTHR33969:SF2">
    <property type="entry name" value="SEGREGATION AND CONDENSATION PROTEIN A"/>
    <property type="match status" value="1"/>
</dbReference>
<dbReference type="GO" id="GO:0051301">
    <property type="term" value="P:cell division"/>
    <property type="evidence" value="ECO:0007669"/>
    <property type="project" value="UniProtKB-KW"/>
</dbReference>
<keyword evidence="7" id="KW-1185">Reference proteome</keyword>
<name>A0A8J3BBG3_9BACI</name>
<dbReference type="HAMAP" id="MF_01805">
    <property type="entry name" value="ScpA"/>
    <property type="match status" value="1"/>
</dbReference>
<accession>A0A8J3BBG3</accession>
<sequence>MTVRIKLETFEGPLDLLLHLIEQEEVDITDIPIARITEQYLAYLATMQELELEVASEFLVMAATLLHLKSKMLLPRHAEAAVQPALALGEEDDPRAALVARLVEYKRFKDISQALREREATHGCVYTRPPLDLSPYAPPQANPVEGLTPNDLAQAFWRVLKRAKTRPRAETLTVTRDAVRVEDCMAHVRRMLEARGGRISFFALFPAGVTREHVVVTFLAVLEMIKLGLVRCEQGKPFGEITLEWMATGGEKAREPQAAQSGR</sequence>
<dbReference type="EMBL" id="BMOF01000005">
    <property type="protein sequence ID" value="GGJ94341.1"/>
    <property type="molecule type" value="Genomic_DNA"/>
</dbReference>
<dbReference type="InterPro" id="IPR023093">
    <property type="entry name" value="ScpA-like_C"/>
</dbReference>
<evidence type="ECO:0000256" key="4">
    <source>
        <dbReference type="ARBA" id="ARBA00044777"/>
    </source>
</evidence>
<dbReference type="Gene3D" id="1.10.10.580">
    <property type="entry name" value="Structural maintenance of chromosome 1. Chain E"/>
    <property type="match status" value="1"/>
</dbReference>
<dbReference type="GO" id="GO:0006260">
    <property type="term" value="P:DNA replication"/>
    <property type="evidence" value="ECO:0007669"/>
    <property type="project" value="UniProtKB-UniRule"/>
</dbReference>
<dbReference type="Proteomes" id="UP000637720">
    <property type="component" value="Unassembled WGS sequence"/>
</dbReference>
<dbReference type="RefSeq" id="WP_188816704.1">
    <property type="nucleotide sequence ID" value="NZ_BMOF01000005.1"/>
</dbReference>
<keyword evidence="1 5" id="KW-0132">Cell division</keyword>
<comment type="caution">
    <text evidence="6">The sequence shown here is derived from an EMBL/GenBank/DDBJ whole genome shotgun (WGS) entry which is preliminary data.</text>
</comment>
<gene>
    <name evidence="5 6" type="primary">scpA</name>
    <name evidence="6" type="ORF">GCM10007043_05190</name>
</gene>
<organism evidence="6 7">
    <name type="scientific">Calditerricola satsumensis</name>
    <dbReference type="NCBI Taxonomy" id="373054"/>
    <lineage>
        <taxon>Bacteria</taxon>
        <taxon>Bacillati</taxon>
        <taxon>Bacillota</taxon>
        <taxon>Bacilli</taxon>
        <taxon>Bacillales</taxon>
        <taxon>Bacillaceae</taxon>
        <taxon>Calditerricola</taxon>
    </lineage>
</organism>
<dbReference type="GO" id="GO:0007059">
    <property type="term" value="P:chromosome segregation"/>
    <property type="evidence" value="ECO:0007669"/>
    <property type="project" value="UniProtKB-UniRule"/>
</dbReference>
<evidence type="ECO:0000313" key="7">
    <source>
        <dbReference type="Proteomes" id="UP000637720"/>
    </source>
</evidence>